<dbReference type="RefSeq" id="WP_279335097.1">
    <property type="nucleotide sequence ID" value="NZ_CP121682.1"/>
</dbReference>
<evidence type="ECO:0008006" key="3">
    <source>
        <dbReference type="Google" id="ProtNLM"/>
    </source>
</evidence>
<gene>
    <name evidence="1" type="ORF">PYS65_18755</name>
</gene>
<dbReference type="EMBL" id="CP121682">
    <property type="protein sequence ID" value="WGD42037.1"/>
    <property type="molecule type" value="Genomic_DNA"/>
</dbReference>
<sequence length="43" mass="4719">MARVEPDKGPNVLILWWLQFMHRLSVFPIVEASVAAGGPDGGR</sequence>
<reference evidence="1 2" key="1">
    <citation type="submission" date="2023-03" db="EMBL/GenBank/DDBJ databases">
        <authorList>
            <person name="Mo P."/>
        </authorList>
    </citation>
    <scope>NUCLEOTIDE SEQUENCE [LARGE SCALE GENOMIC DNA]</scope>
    <source>
        <strain evidence="1 2">HUAS 5</strain>
    </source>
</reference>
<organism evidence="1 2">
    <name type="scientific">Streptomyces cathayae</name>
    <dbReference type="NCBI Taxonomy" id="3031124"/>
    <lineage>
        <taxon>Bacteria</taxon>
        <taxon>Bacillati</taxon>
        <taxon>Actinomycetota</taxon>
        <taxon>Actinomycetes</taxon>
        <taxon>Kitasatosporales</taxon>
        <taxon>Streptomycetaceae</taxon>
        <taxon>Streptomyces</taxon>
    </lineage>
</organism>
<proteinExistence type="predicted"/>
<protein>
    <recommendedName>
        <fullName evidence="3">Transposase</fullName>
    </recommendedName>
</protein>
<evidence type="ECO:0000313" key="2">
    <source>
        <dbReference type="Proteomes" id="UP001216440"/>
    </source>
</evidence>
<keyword evidence="2" id="KW-1185">Reference proteome</keyword>
<dbReference type="Proteomes" id="UP001216440">
    <property type="component" value="Chromosome"/>
</dbReference>
<evidence type="ECO:0000313" key="1">
    <source>
        <dbReference type="EMBL" id="WGD42037.1"/>
    </source>
</evidence>
<name>A0ABY8K6X0_9ACTN</name>
<accession>A0ABY8K6X0</accession>